<organism evidence="1">
    <name type="scientific">Staphylothermus marinus</name>
    <dbReference type="NCBI Taxonomy" id="2280"/>
    <lineage>
        <taxon>Archaea</taxon>
        <taxon>Thermoproteota</taxon>
        <taxon>Thermoprotei</taxon>
        <taxon>Desulfurococcales</taxon>
        <taxon>Desulfurococcaceae</taxon>
        <taxon>Staphylothermus</taxon>
    </lineage>
</organism>
<dbReference type="AlphaFoldDB" id="A0A7C4NN52"/>
<accession>A0A7C4NN52</accession>
<sequence length="162" mass="18596">MRNSSITTFFHSIDGALLLNSEDALSRVEQLLKDILKKLEFIENRLKLLDYGFSELISVSEIVSLLSLPIGYAVDAAKRFLEIARSYKLDPISIDIVKILSVCEGFNVSEITRRLRDLRGRASRRIVRERLRILESKGIVFNKGSTNRPKYVLRKCIEESKH</sequence>
<gene>
    <name evidence="1" type="ORF">ENU20_04235</name>
</gene>
<dbReference type="EMBL" id="DTBP01000029">
    <property type="protein sequence ID" value="HGQ74267.1"/>
    <property type="molecule type" value="Genomic_DNA"/>
</dbReference>
<dbReference type="InterPro" id="IPR036390">
    <property type="entry name" value="WH_DNA-bd_sf"/>
</dbReference>
<name>A0A7C4NN52_STAMA</name>
<dbReference type="SUPFAM" id="SSF46785">
    <property type="entry name" value="Winged helix' DNA-binding domain"/>
    <property type="match status" value="1"/>
</dbReference>
<comment type="caution">
    <text evidence="1">The sequence shown here is derived from an EMBL/GenBank/DDBJ whole genome shotgun (WGS) entry which is preliminary data.</text>
</comment>
<evidence type="ECO:0000313" key="1">
    <source>
        <dbReference type="EMBL" id="HGQ74267.1"/>
    </source>
</evidence>
<protein>
    <recommendedName>
        <fullName evidence="2">ArsR family transcriptional regulator</fullName>
    </recommendedName>
</protein>
<reference evidence="1" key="1">
    <citation type="journal article" date="2020" name="mSystems">
        <title>Genome- and Community-Level Interaction Insights into Carbon Utilization and Element Cycling Functions of Hydrothermarchaeota in Hydrothermal Sediment.</title>
        <authorList>
            <person name="Zhou Z."/>
            <person name="Liu Y."/>
            <person name="Xu W."/>
            <person name="Pan J."/>
            <person name="Luo Z.H."/>
            <person name="Li M."/>
        </authorList>
    </citation>
    <scope>NUCLEOTIDE SEQUENCE [LARGE SCALE GENOMIC DNA]</scope>
    <source>
        <strain evidence="1">SpSt-648</strain>
    </source>
</reference>
<evidence type="ECO:0008006" key="2">
    <source>
        <dbReference type="Google" id="ProtNLM"/>
    </source>
</evidence>
<proteinExistence type="predicted"/>